<name>A0A840SCT5_9SPIR</name>
<feature type="compositionally biased region" description="Basic and acidic residues" evidence="1">
    <location>
        <begin position="17"/>
        <end position="39"/>
    </location>
</feature>
<dbReference type="KEGG" id="trc:DYE49_08705"/>
<feature type="compositionally biased region" description="Basic residues" evidence="1">
    <location>
        <begin position="1"/>
        <end position="16"/>
    </location>
</feature>
<dbReference type="AlphaFoldDB" id="A0A840SCT5"/>
<sequence>MNKDKRNNRHFNNKNSRRNDDKRNEERRFDDSRRKDKNDRHQRHEPRRIDTVSLEQIRANEEAIKTFKNENQCVCDKCGQVITDLSTALMDRTTQKPVHFDCVLKELNQQETLAEGDRLTYIGQGRFGIVNFPNIHDMKHFTIKKIIEWENRETKGEWRNQMAELYSQVK</sequence>
<evidence type="ECO:0000313" key="2">
    <source>
        <dbReference type="EMBL" id="MBB5217736.1"/>
    </source>
</evidence>
<keyword evidence="4" id="KW-1185">Reference proteome</keyword>
<evidence type="ECO:0000313" key="4">
    <source>
        <dbReference type="Proteomes" id="UP000578697"/>
    </source>
</evidence>
<evidence type="ECO:0000313" key="3">
    <source>
        <dbReference type="EMBL" id="QOS40535.1"/>
    </source>
</evidence>
<accession>A0A840SCT5</accession>
<protein>
    <submittedName>
        <fullName evidence="2">Uncharacterized protein</fullName>
    </submittedName>
</protein>
<dbReference type="Proteomes" id="UP000578697">
    <property type="component" value="Unassembled WGS sequence"/>
</dbReference>
<evidence type="ECO:0000256" key="1">
    <source>
        <dbReference type="SAM" id="MobiDB-lite"/>
    </source>
</evidence>
<dbReference type="Proteomes" id="UP000593591">
    <property type="component" value="Chromosome"/>
</dbReference>
<dbReference type="RefSeq" id="WP_184651184.1">
    <property type="nucleotide sequence ID" value="NZ_JACHFR010000001.1"/>
</dbReference>
<dbReference type="EMBL" id="CP031517">
    <property type="protein sequence ID" value="QOS40535.1"/>
    <property type="molecule type" value="Genomic_DNA"/>
</dbReference>
<gene>
    <name evidence="3" type="ORF">DYE49_08705</name>
    <name evidence="2" type="ORF">HNP77_000080</name>
</gene>
<organism evidence="2 4">
    <name type="scientific">Treponema rectale</name>
    <dbReference type="NCBI Taxonomy" id="744512"/>
    <lineage>
        <taxon>Bacteria</taxon>
        <taxon>Pseudomonadati</taxon>
        <taxon>Spirochaetota</taxon>
        <taxon>Spirochaetia</taxon>
        <taxon>Spirochaetales</taxon>
        <taxon>Treponemataceae</taxon>
        <taxon>Treponema</taxon>
    </lineage>
</organism>
<dbReference type="EMBL" id="JACHFR010000001">
    <property type="protein sequence ID" value="MBB5217736.1"/>
    <property type="molecule type" value="Genomic_DNA"/>
</dbReference>
<reference evidence="2 4" key="2">
    <citation type="submission" date="2020-08" db="EMBL/GenBank/DDBJ databases">
        <title>Genomic Encyclopedia of Type Strains, Phase IV (KMG-IV): sequencing the most valuable type-strain genomes for metagenomic binning, comparative biology and taxonomic classification.</title>
        <authorList>
            <person name="Goeker M."/>
        </authorList>
    </citation>
    <scope>NUCLEOTIDE SEQUENCE [LARGE SCALE GENOMIC DNA]</scope>
    <source>
        <strain evidence="2 4">DSM 103679</strain>
    </source>
</reference>
<reference evidence="3 5" key="1">
    <citation type="submission" date="2018-08" db="EMBL/GenBank/DDBJ databases">
        <title>The first complete genome of Treponema rectale (CHPAT), a commensal spirochete of the bovine rectum.</title>
        <authorList>
            <person name="Staton G.J."/>
            <person name="Clegg S.R."/>
            <person name="Carter S.D."/>
            <person name="Radford A.D."/>
            <person name="Darby A."/>
            <person name="Hall N."/>
            <person name="Birtles R.J."/>
            <person name="Evans N.J."/>
        </authorList>
    </citation>
    <scope>NUCLEOTIDE SEQUENCE [LARGE SCALE GENOMIC DNA]</scope>
    <source>
        <strain evidence="3 5">CHPA</strain>
    </source>
</reference>
<evidence type="ECO:0000313" key="5">
    <source>
        <dbReference type="Proteomes" id="UP000593591"/>
    </source>
</evidence>
<proteinExistence type="predicted"/>
<feature type="region of interest" description="Disordered" evidence="1">
    <location>
        <begin position="1"/>
        <end position="52"/>
    </location>
</feature>